<evidence type="ECO:0000256" key="5">
    <source>
        <dbReference type="PIRNR" id="PIRNR000972"/>
    </source>
</evidence>
<dbReference type="EMBL" id="CAUWAG010000020">
    <property type="protein sequence ID" value="CAJ2513380.1"/>
    <property type="molecule type" value="Genomic_DNA"/>
</dbReference>
<dbReference type="PANTHER" id="PTHR43108:SF8">
    <property type="entry name" value="SD21168P"/>
    <property type="match status" value="1"/>
</dbReference>
<evidence type="ECO:0000256" key="4">
    <source>
        <dbReference type="ARBA" id="ARBA00023180"/>
    </source>
</evidence>
<dbReference type="InterPro" id="IPR024607">
    <property type="entry name" value="Sulfatase_CS"/>
</dbReference>
<evidence type="ECO:0000313" key="8">
    <source>
        <dbReference type="EMBL" id="CAJ2513380.1"/>
    </source>
</evidence>
<dbReference type="InterPro" id="IPR017850">
    <property type="entry name" value="Alkaline_phosphatase_core_sf"/>
</dbReference>
<evidence type="ECO:0000256" key="6">
    <source>
        <dbReference type="PIRSR" id="PIRSR000972-50"/>
    </source>
</evidence>
<evidence type="ECO:0000256" key="1">
    <source>
        <dbReference type="ARBA" id="ARBA00008779"/>
    </source>
</evidence>
<dbReference type="GO" id="GO:0005539">
    <property type="term" value="F:glycosaminoglycan binding"/>
    <property type="evidence" value="ECO:0007669"/>
    <property type="project" value="TreeGrafter"/>
</dbReference>
<comment type="catalytic activity">
    <reaction evidence="5">
        <text>an aryl sulfate + H2O = a phenol + sulfate + H(+)</text>
        <dbReference type="Rhea" id="RHEA:17261"/>
        <dbReference type="ChEBI" id="CHEBI:15377"/>
        <dbReference type="ChEBI" id="CHEBI:15378"/>
        <dbReference type="ChEBI" id="CHEBI:16189"/>
        <dbReference type="ChEBI" id="CHEBI:33853"/>
        <dbReference type="ChEBI" id="CHEBI:140317"/>
        <dbReference type="EC" id="3.1.6.1"/>
    </reaction>
</comment>
<dbReference type="PANTHER" id="PTHR43108">
    <property type="entry name" value="N-ACETYLGLUCOSAMINE-6-SULFATASE FAMILY MEMBER"/>
    <property type="match status" value="1"/>
</dbReference>
<protein>
    <recommendedName>
        <fullName evidence="5">Arylsulfatase</fullName>
        <shortName evidence="5">AS</shortName>
        <ecNumber evidence="5">3.1.6.1</ecNumber>
    </recommendedName>
    <alternativeName>
        <fullName evidence="5">Aryl-sulfate sulphohydrolase</fullName>
    </alternativeName>
</protein>
<comment type="similarity">
    <text evidence="1 5">Belongs to the sulfatase family.</text>
</comment>
<dbReference type="PROSITE" id="PS00523">
    <property type="entry name" value="SULFATASE_1"/>
    <property type="match status" value="1"/>
</dbReference>
<name>A0AAI8VZC2_9PEZI</name>
<sequence>MFLSDVGCEVLASMLTAVIGWLSESRIMLFSLKKAVLASSWAAFLVAGKAHGHLGSKPNFIFIITDDQDLHLNSLNYQPAVQRHFAQQGTFFSKHYCTIAICCPSRVSLLTGRAAHNTNVTDVSAPYGGYTKFISEGWNEKYLPVWLQDEGYNTYYTGKLMNGHSTTTYNDPFAKGWTANDFFLDPNTYIYYNVTMQKDQDVPVTYPGEYSTDLAAERSLGFLDDAISKDAPFFIGVAPIGPHAETISGSFNPPVPAKRHKDLFPGLKVPRTENFNPDVSSGASWISQLAQQNQTVVDYNDEFYRARIQSLQAVDDLIESIISRLEKDPLVYENTYLIYTTDNGYHIGQHRLAPGKTCPIEEDYNVPFFIRGPGIGKGKVVSLPTSHTDIVPTLFTLAGIPLQAEFDGEPMPVTAEQLQDTGHRSEHVNLEFWGDSIPEGGYGGSSSKNNTYKSVRVIAQSYDLAYTVWCNNDHEIYDMKSDPGQMNNLHGSAGEVYGWDIEKLTARIDGLLLTLKACKGAVCTRPWAKLHPRGDVLSLSDAMKPAFDDFYVEQQLKVTFTACKEGYLAEFEGALEPVAYD</sequence>
<organism evidence="8 9">
    <name type="scientific">Anthostomella pinea</name>
    <dbReference type="NCBI Taxonomy" id="933095"/>
    <lineage>
        <taxon>Eukaryota</taxon>
        <taxon>Fungi</taxon>
        <taxon>Dikarya</taxon>
        <taxon>Ascomycota</taxon>
        <taxon>Pezizomycotina</taxon>
        <taxon>Sordariomycetes</taxon>
        <taxon>Xylariomycetidae</taxon>
        <taxon>Xylariales</taxon>
        <taxon>Xylariaceae</taxon>
        <taxon>Anthostomella</taxon>
    </lineage>
</organism>
<dbReference type="AlphaFoldDB" id="A0AAI8VZC2"/>
<evidence type="ECO:0000313" key="9">
    <source>
        <dbReference type="Proteomes" id="UP001295740"/>
    </source>
</evidence>
<keyword evidence="4" id="KW-0325">Glycoprotein</keyword>
<comment type="caution">
    <text evidence="8">The sequence shown here is derived from an EMBL/GenBank/DDBJ whole genome shotgun (WGS) entry which is preliminary data.</text>
</comment>
<dbReference type="FunFam" id="3.40.720.10:FF:000051">
    <property type="entry name" value="Arylsulfatase"/>
    <property type="match status" value="1"/>
</dbReference>
<reference evidence="8" key="1">
    <citation type="submission" date="2023-10" db="EMBL/GenBank/DDBJ databases">
        <authorList>
            <person name="Hackl T."/>
        </authorList>
    </citation>
    <scope>NUCLEOTIDE SEQUENCE</scope>
</reference>
<gene>
    <name evidence="8" type="ORF">KHLLAP_LOCUS13848</name>
</gene>
<dbReference type="CDD" id="cd16147">
    <property type="entry name" value="G6S"/>
    <property type="match status" value="1"/>
</dbReference>
<dbReference type="InterPro" id="IPR000917">
    <property type="entry name" value="Sulfatase_N"/>
</dbReference>
<evidence type="ECO:0000256" key="3">
    <source>
        <dbReference type="ARBA" id="ARBA00022801"/>
    </source>
</evidence>
<keyword evidence="9" id="KW-1185">Reference proteome</keyword>
<keyword evidence="2" id="KW-0732">Signal</keyword>
<comment type="PTM">
    <text evidence="6">The conversion to 3-oxoalanine (also known as C-formylglycine, FGly), of a serine or cysteine residue in prokaryotes and of a cysteine residue in eukaryotes, is critical for catalytic activity.</text>
</comment>
<dbReference type="PIRSF" id="PIRSF000972">
    <property type="entry name" value="Arylsulf_plant"/>
    <property type="match status" value="1"/>
</dbReference>
<feature type="modified residue" description="3-oxoalanine (Cys)" evidence="6">
    <location>
        <position position="102"/>
    </location>
</feature>
<dbReference type="SUPFAM" id="SSF53649">
    <property type="entry name" value="Alkaline phosphatase-like"/>
    <property type="match status" value="1"/>
</dbReference>
<feature type="domain" description="Sulfatase N-terminal" evidence="7">
    <location>
        <begin position="58"/>
        <end position="400"/>
    </location>
</feature>
<evidence type="ECO:0000256" key="2">
    <source>
        <dbReference type="ARBA" id="ARBA00022729"/>
    </source>
</evidence>
<dbReference type="GO" id="GO:0018958">
    <property type="term" value="P:phenol-containing compound metabolic process"/>
    <property type="evidence" value="ECO:0007669"/>
    <property type="project" value="InterPro"/>
</dbReference>
<dbReference type="Proteomes" id="UP001295740">
    <property type="component" value="Unassembled WGS sequence"/>
</dbReference>
<accession>A0AAI8VZC2</accession>
<dbReference type="GO" id="GO:0008449">
    <property type="term" value="F:N-acetylglucosamine-6-sulfatase activity"/>
    <property type="evidence" value="ECO:0007669"/>
    <property type="project" value="TreeGrafter"/>
</dbReference>
<evidence type="ECO:0000259" key="7">
    <source>
        <dbReference type="Pfam" id="PF00884"/>
    </source>
</evidence>
<dbReference type="GO" id="GO:0004065">
    <property type="term" value="F:arylsulfatase activity"/>
    <property type="evidence" value="ECO:0007669"/>
    <property type="project" value="UniProtKB-UniRule"/>
</dbReference>
<dbReference type="Pfam" id="PF00884">
    <property type="entry name" value="Sulfatase"/>
    <property type="match status" value="1"/>
</dbReference>
<dbReference type="Gene3D" id="3.40.720.10">
    <property type="entry name" value="Alkaline Phosphatase, subunit A"/>
    <property type="match status" value="1"/>
</dbReference>
<dbReference type="InterPro" id="IPR012083">
    <property type="entry name" value="Arylsulfatase"/>
</dbReference>
<proteinExistence type="inferred from homology"/>
<dbReference type="EC" id="3.1.6.1" evidence="5"/>
<keyword evidence="3 5" id="KW-0378">Hydrolase</keyword>